<dbReference type="OrthoDB" id="3373251at2"/>
<reference evidence="1" key="1">
    <citation type="submission" date="2019-09" db="EMBL/GenBank/DDBJ databases">
        <authorList>
            <person name="Li J."/>
        </authorList>
    </citation>
    <scope>NUCLEOTIDE SEQUENCE [LARGE SCALE GENOMIC DNA]</scope>
    <source>
        <strain evidence="1">JCM 14732</strain>
    </source>
</reference>
<keyword evidence="2" id="KW-1185">Reference proteome</keyword>
<accession>A0A5M4FBL1</accession>
<sequence length="134" mass="14611">MEFIVCSSSMSPAGFWVMNGHFSRLPEDAEATRLGESVLQALEASAGTVAYDRSTSPFKPVLNALELKNYGTFMKGTRSVDVSIDDDDVLKVAPMRNMGAREGFHFMQDEVRVVEDRTTAAVGQAVKEAVARSC</sequence>
<proteinExistence type="predicted"/>
<organism evidence="1 2">
    <name type="scientific">Aeromicrobium ginsengisoli</name>
    <dbReference type="NCBI Taxonomy" id="363867"/>
    <lineage>
        <taxon>Bacteria</taxon>
        <taxon>Bacillati</taxon>
        <taxon>Actinomycetota</taxon>
        <taxon>Actinomycetes</taxon>
        <taxon>Propionibacteriales</taxon>
        <taxon>Nocardioidaceae</taxon>
        <taxon>Aeromicrobium</taxon>
    </lineage>
</organism>
<dbReference type="RefSeq" id="WP_149689946.1">
    <property type="nucleotide sequence ID" value="NZ_SDPQ02000003.1"/>
</dbReference>
<dbReference type="EMBL" id="SDPQ02000003">
    <property type="protein sequence ID" value="KAA1395280.1"/>
    <property type="molecule type" value="Genomic_DNA"/>
</dbReference>
<comment type="caution">
    <text evidence="1">The sequence shown here is derived from an EMBL/GenBank/DDBJ whole genome shotgun (WGS) entry which is preliminary data.</text>
</comment>
<gene>
    <name evidence="1" type="ORF">ESP70_014020</name>
</gene>
<dbReference type="Proteomes" id="UP000380867">
    <property type="component" value="Unassembled WGS sequence"/>
</dbReference>
<dbReference type="SUPFAM" id="SSF160207">
    <property type="entry name" value="NMB0488-like"/>
    <property type="match status" value="1"/>
</dbReference>
<evidence type="ECO:0000313" key="1">
    <source>
        <dbReference type="EMBL" id="KAA1395280.1"/>
    </source>
</evidence>
<dbReference type="AlphaFoldDB" id="A0A5M4FBL1"/>
<name>A0A5M4FBL1_9ACTN</name>
<protein>
    <submittedName>
        <fullName evidence="1">Uncharacterized protein</fullName>
    </submittedName>
</protein>
<dbReference type="InterPro" id="IPR037891">
    <property type="entry name" value="Cdil-like_sf"/>
</dbReference>
<dbReference type="Gene3D" id="3.40.1590.10">
    <property type="entry name" value="NMB0488-like"/>
    <property type="match status" value="1"/>
</dbReference>
<evidence type="ECO:0000313" key="2">
    <source>
        <dbReference type="Proteomes" id="UP000380867"/>
    </source>
</evidence>